<name>A0A3N0E8Z5_9ACTN</name>
<dbReference type="InterPro" id="IPR047951">
    <property type="entry name" value="Transpos_ISL3"/>
</dbReference>
<sequence length="286" mass="32356">MRGDGARNTPPSTCAPNAHRAWGGRFAASRAPGAGDCVREVPQRSPRHEGLSSPVAVEPEDPHDQRCPSLHPAPHTAPLRPRCHPRGPDGPGKRPRHVAGYDAYLRERFAHGCTNAAWLWTELQQQGYRDNYASVRDYVRPWRSGSALPPTPAAQPPTVRQVSAWVLSHPDHLKHDQQLQLKAVLDACPELHRLRERVQRFARVMIHRQRDRLHDWTTAARKEQIPELDSFFRGLERDWDAVVAGMTLPHSSGVVEGHVNRLKMLKRQMYGRANPDLLRKRVLLTA</sequence>
<evidence type="ECO:0000256" key="1">
    <source>
        <dbReference type="SAM" id="MobiDB-lite"/>
    </source>
</evidence>
<proteinExistence type="predicted"/>
<dbReference type="OrthoDB" id="3238779at2"/>
<dbReference type="Pfam" id="PF01610">
    <property type="entry name" value="DDE_Tnp_ISL3"/>
    <property type="match status" value="1"/>
</dbReference>
<dbReference type="AlphaFoldDB" id="A0A3N0E8Z5"/>
<evidence type="ECO:0000259" key="2">
    <source>
        <dbReference type="Pfam" id="PF01610"/>
    </source>
</evidence>
<feature type="region of interest" description="Disordered" evidence="1">
    <location>
        <begin position="1"/>
        <end position="96"/>
    </location>
</feature>
<reference evidence="3 4" key="1">
    <citation type="submission" date="2018-11" db="EMBL/GenBank/DDBJ databases">
        <title>The genome draft of YIM 96095.</title>
        <authorList>
            <person name="Tang S.-K."/>
            <person name="Chunyu W.-X."/>
            <person name="Feng Y.-Z."/>
        </authorList>
    </citation>
    <scope>NUCLEOTIDE SEQUENCE [LARGE SCALE GENOMIC DNA]</scope>
    <source>
        <strain evidence="3 4">YIM 96095</strain>
    </source>
</reference>
<dbReference type="InterPro" id="IPR002560">
    <property type="entry name" value="Transposase_DDE"/>
</dbReference>
<comment type="caution">
    <text evidence="3">The sequence shown here is derived from an EMBL/GenBank/DDBJ whole genome shotgun (WGS) entry which is preliminary data.</text>
</comment>
<accession>A0A3N0E8Z5</accession>
<evidence type="ECO:0000313" key="3">
    <source>
        <dbReference type="EMBL" id="RNL84307.1"/>
    </source>
</evidence>
<dbReference type="PANTHER" id="PTHR33498:SF1">
    <property type="entry name" value="TRANSPOSASE FOR INSERTION SEQUENCE ELEMENT IS1557"/>
    <property type="match status" value="1"/>
</dbReference>
<dbReference type="Proteomes" id="UP000269198">
    <property type="component" value="Unassembled WGS sequence"/>
</dbReference>
<keyword evidence="4" id="KW-1185">Reference proteome</keyword>
<dbReference type="PANTHER" id="PTHR33498">
    <property type="entry name" value="TRANSPOSASE FOR INSERTION SEQUENCE ELEMENT IS1557"/>
    <property type="match status" value="1"/>
</dbReference>
<organism evidence="3 4">
    <name type="scientific">Halostreptopolyspora alba</name>
    <dbReference type="NCBI Taxonomy" id="2487137"/>
    <lineage>
        <taxon>Bacteria</taxon>
        <taxon>Bacillati</taxon>
        <taxon>Actinomycetota</taxon>
        <taxon>Actinomycetes</taxon>
        <taxon>Streptosporangiales</taxon>
        <taxon>Nocardiopsidaceae</taxon>
        <taxon>Halostreptopolyspora</taxon>
    </lineage>
</organism>
<evidence type="ECO:0000313" key="4">
    <source>
        <dbReference type="Proteomes" id="UP000269198"/>
    </source>
</evidence>
<feature type="compositionally biased region" description="Basic and acidic residues" evidence="1">
    <location>
        <begin position="37"/>
        <end position="50"/>
    </location>
</feature>
<dbReference type="EMBL" id="RJMB01000011">
    <property type="protein sequence ID" value="RNL84307.1"/>
    <property type="molecule type" value="Genomic_DNA"/>
</dbReference>
<protein>
    <submittedName>
        <fullName evidence="3">Transposase</fullName>
    </submittedName>
</protein>
<feature type="domain" description="Transposase IS204/IS1001/IS1096/IS1165 DDE" evidence="2">
    <location>
        <begin position="159"/>
        <end position="282"/>
    </location>
</feature>
<gene>
    <name evidence="3" type="ORF">EFW17_12120</name>
</gene>